<keyword evidence="2" id="KW-0808">Transferase</keyword>
<keyword evidence="3" id="KW-0949">S-adenosyl-L-methionine</keyword>
<evidence type="ECO:0000313" key="5">
    <source>
        <dbReference type="EMBL" id="KRG12682.1"/>
    </source>
</evidence>
<gene>
    <name evidence="5" type="ORF">ACA29_11000</name>
</gene>
<evidence type="ECO:0000256" key="3">
    <source>
        <dbReference type="ARBA" id="ARBA00022691"/>
    </source>
</evidence>
<feature type="domain" description="DNA methylase adenine-specific" evidence="4">
    <location>
        <begin position="195"/>
        <end position="442"/>
    </location>
</feature>
<dbReference type="GO" id="GO:0008170">
    <property type="term" value="F:N-methyltransferase activity"/>
    <property type="evidence" value="ECO:0007669"/>
    <property type="project" value="InterPro"/>
</dbReference>
<dbReference type="Pfam" id="PF02384">
    <property type="entry name" value="N6_Mtase"/>
    <property type="match status" value="1"/>
</dbReference>
<evidence type="ECO:0000256" key="1">
    <source>
        <dbReference type="ARBA" id="ARBA00022603"/>
    </source>
</evidence>
<dbReference type="GO" id="GO:0003677">
    <property type="term" value="F:DNA binding"/>
    <property type="evidence" value="ECO:0007669"/>
    <property type="project" value="InterPro"/>
</dbReference>
<dbReference type="GO" id="GO:0032259">
    <property type="term" value="P:methylation"/>
    <property type="evidence" value="ECO:0007669"/>
    <property type="project" value="UniProtKB-KW"/>
</dbReference>
<dbReference type="PANTHER" id="PTHR33841">
    <property type="entry name" value="DNA METHYLTRANSFERASE YEEA-RELATED"/>
    <property type="match status" value="1"/>
</dbReference>
<dbReference type="Proteomes" id="UP000053881">
    <property type="component" value="Unassembled WGS sequence"/>
</dbReference>
<dbReference type="PATRIC" id="fig|217031.4.peg.3650"/>
<dbReference type="SUPFAM" id="SSF53335">
    <property type="entry name" value="S-adenosyl-L-methionine-dependent methyltransferases"/>
    <property type="match status" value="1"/>
</dbReference>
<reference evidence="5 6" key="1">
    <citation type="submission" date="2015-06" db="EMBL/GenBank/DDBJ databases">
        <title>Genome sequencing project of Bacillus galactosidilyticus PL133.</title>
        <authorList>
            <person name="Gaiero J."/>
            <person name="Nicol R."/>
            <person name="Habash M."/>
        </authorList>
    </citation>
    <scope>NUCLEOTIDE SEQUENCE [LARGE SCALE GENOMIC DNA]</scope>
    <source>
        <strain evidence="5 6">PL133</strain>
    </source>
</reference>
<evidence type="ECO:0000313" key="6">
    <source>
        <dbReference type="Proteomes" id="UP000053881"/>
    </source>
</evidence>
<dbReference type="InterPro" id="IPR003356">
    <property type="entry name" value="DNA_methylase_A-5"/>
</dbReference>
<proteinExistence type="predicted"/>
<dbReference type="Gene3D" id="3.40.50.150">
    <property type="entry name" value="Vaccinia Virus protein VP39"/>
    <property type="match status" value="1"/>
</dbReference>
<accession>A0A0Q9Y4L2</accession>
<organism evidence="5 6">
    <name type="scientific">Lederbergia galactosidilytica</name>
    <dbReference type="NCBI Taxonomy" id="217031"/>
    <lineage>
        <taxon>Bacteria</taxon>
        <taxon>Bacillati</taxon>
        <taxon>Bacillota</taxon>
        <taxon>Bacilli</taxon>
        <taxon>Bacillales</taxon>
        <taxon>Bacillaceae</taxon>
        <taxon>Lederbergia</taxon>
    </lineage>
</organism>
<protein>
    <recommendedName>
        <fullName evidence="4">DNA methylase adenine-specific domain-containing protein</fullName>
    </recommendedName>
</protein>
<dbReference type="PRINTS" id="PR00507">
    <property type="entry name" value="N12N6MTFRASE"/>
</dbReference>
<dbReference type="EMBL" id="LGPB01000090">
    <property type="protein sequence ID" value="KRG12682.1"/>
    <property type="molecule type" value="Genomic_DNA"/>
</dbReference>
<evidence type="ECO:0000259" key="4">
    <source>
        <dbReference type="Pfam" id="PF02384"/>
    </source>
</evidence>
<evidence type="ECO:0000256" key="2">
    <source>
        <dbReference type="ARBA" id="ARBA00022679"/>
    </source>
</evidence>
<dbReference type="PANTHER" id="PTHR33841:SF5">
    <property type="entry name" value="DNA METHYLASE (MODIFICATION METHYLASE) (METHYLTRANSFERASE)-RELATED"/>
    <property type="match status" value="1"/>
</dbReference>
<sequence>MIGNNTLENIIIDLNQLNQFFLNGDIYGSSLGEVVSDSIVVTIIERNKSLVASELRNNANTNTIMGANIDVWWDEVRTEFSADEADKYRAYAKILLLNWTNRIVFAHLIKRHHNAGTYVNDISFETTPQDANAIFDSISASCDFYNVFSALDYNTCIPKETWEDLIELNQFLIDNGISEIEQTSLQTILENSVSTSKRELAGQFTTPTKLAEILARITIIDWSKPCIDPCCGTGSISQAILNNKKAAFDIETAVNTTWASDKYNYPLQVANISLTSSETINLPNRIFKHNVLNLECGEAIEIVNPANGELLDLEIPSFGAISSNLPFIPFEIIKDDDLRLIDEIIEEVKNNAGVNLSRRSDLYCFIIFALYKLIEDDGRIGVITSNSWLGTSWGKKFFKALNKYFEVNQIHISGNKRWFDNAQIVTVILVLTKKAEIVSPENNTLMSFYKWNKSLSQIENESEFFDIIVRSSLLDRELNSNVIELSRYTYQQIIDLQNLNISLNALFHNVMWLLDIKEKLIPLNKVFTVFRGERRGWDGMFYPAGGHGIEPIFIKRVLKNARRVTSLFAEADNDAFCCSFSKEELIQQDLTGALNWIERFENGVNGTGRPLTEVLRRSNMYWYEMKDTATADICTMK</sequence>
<dbReference type="InterPro" id="IPR050953">
    <property type="entry name" value="N4_N6_ade-DNA_methylase"/>
</dbReference>
<dbReference type="AlphaFoldDB" id="A0A0Q9Y4L2"/>
<dbReference type="InterPro" id="IPR029063">
    <property type="entry name" value="SAM-dependent_MTases_sf"/>
</dbReference>
<name>A0A0Q9Y4L2_9BACI</name>
<keyword evidence="1" id="KW-0489">Methyltransferase</keyword>
<comment type="caution">
    <text evidence="5">The sequence shown here is derived from an EMBL/GenBank/DDBJ whole genome shotgun (WGS) entry which is preliminary data.</text>
</comment>